<dbReference type="Gene3D" id="3.40.30.10">
    <property type="entry name" value="Glutaredoxin"/>
    <property type="match status" value="1"/>
</dbReference>
<keyword evidence="1" id="KW-0472">Membrane</keyword>
<keyword evidence="1" id="KW-0812">Transmembrane</keyword>
<dbReference type="Proteomes" id="UP000219799">
    <property type="component" value="Chromosome 7"/>
</dbReference>
<evidence type="ECO:0000313" key="3">
    <source>
        <dbReference type="EMBL" id="SBT70936.1"/>
    </source>
</evidence>
<dbReference type="PROSITE" id="PS51352">
    <property type="entry name" value="THIOREDOXIN_2"/>
    <property type="match status" value="1"/>
</dbReference>
<name>A0A1C3KBN1_PLAMA</name>
<dbReference type="VEuPathDB" id="PlasmoDB:PmUG01_07027600"/>
<dbReference type="Pfam" id="PF00085">
    <property type="entry name" value="Thioredoxin"/>
    <property type="match status" value="1"/>
</dbReference>
<evidence type="ECO:0000259" key="2">
    <source>
        <dbReference type="PROSITE" id="PS51352"/>
    </source>
</evidence>
<dbReference type="InterPro" id="IPR036249">
    <property type="entry name" value="Thioredoxin-like_sf"/>
</dbReference>
<reference evidence="3 4" key="1">
    <citation type="submission" date="2016-06" db="EMBL/GenBank/DDBJ databases">
        <authorList>
            <consortium name="Pathogen Informatics"/>
        </authorList>
    </citation>
    <scope>NUCLEOTIDE SEQUENCE [LARGE SCALE GENOMIC DNA]</scope>
    <source>
        <strain evidence="3">PmlGA01</strain>
    </source>
</reference>
<gene>
    <name evidence="3" type="primary">TRX3</name>
    <name evidence="3" type="ORF">PMLGA01_070018300</name>
</gene>
<proteinExistence type="predicted"/>
<organism evidence="3 4">
    <name type="scientific">Plasmodium malariae</name>
    <dbReference type="NCBI Taxonomy" id="5858"/>
    <lineage>
        <taxon>Eukaryota</taxon>
        <taxon>Sar</taxon>
        <taxon>Alveolata</taxon>
        <taxon>Apicomplexa</taxon>
        <taxon>Aconoidasida</taxon>
        <taxon>Haemosporida</taxon>
        <taxon>Plasmodiidae</taxon>
        <taxon>Plasmodium</taxon>
        <taxon>Plasmodium (Plasmodium)</taxon>
    </lineage>
</organism>
<dbReference type="InterPro" id="IPR013766">
    <property type="entry name" value="Thioredoxin_domain"/>
</dbReference>
<feature type="domain" description="Thioredoxin" evidence="2">
    <location>
        <begin position="29"/>
        <end position="174"/>
    </location>
</feature>
<feature type="transmembrane region" description="Helical" evidence="1">
    <location>
        <begin position="6"/>
        <end position="28"/>
    </location>
</feature>
<dbReference type="InterPro" id="IPR050620">
    <property type="entry name" value="Thioredoxin_H-type-like"/>
</dbReference>
<evidence type="ECO:0000313" key="4">
    <source>
        <dbReference type="Proteomes" id="UP000219799"/>
    </source>
</evidence>
<dbReference type="SUPFAM" id="SSF52833">
    <property type="entry name" value="Thioredoxin-like"/>
    <property type="match status" value="1"/>
</dbReference>
<dbReference type="CDD" id="cd02947">
    <property type="entry name" value="TRX_family"/>
    <property type="match status" value="1"/>
</dbReference>
<accession>A0A1C3KBN1</accession>
<dbReference type="PANTHER" id="PTHR10438:SF405">
    <property type="entry name" value="THIOREDOXIN DOMAIN-CONTAINING PROTEIN"/>
    <property type="match status" value="1"/>
</dbReference>
<sequence length="178" mass="20715">MALICIGSVCFSLFHVGIIILFIINYFYSHIKKFLPQFLVGSDDKDKQIKDILQLKRKKKEYGESTYIELAEGGNLEDIFKSSKNVSVVLKFGASWCKPCVRIKEYFKNQTASYYVSLVDIDVDVHDTLNEEYTIKVLPTFIFYFFLNNEWIITQRIEGASEKELERAFKKYSISKAN</sequence>
<dbReference type="EMBL" id="LT594495">
    <property type="protein sequence ID" value="SBT70936.1"/>
    <property type="molecule type" value="Genomic_DNA"/>
</dbReference>
<dbReference type="PANTHER" id="PTHR10438">
    <property type="entry name" value="THIOREDOXIN"/>
    <property type="match status" value="1"/>
</dbReference>
<evidence type="ECO:0000256" key="1">
    <source>
        <dbReference type="SAM" id="Phobius"/>
    </source>
</evidence>
<protein>
    <submittedName>
        <fullName evidence="3">Thioredoxin 3, putative</fullName>
    </submittedName>
</protein>
<dbReference type="AlphaFoldDB" id="A0A1C3KBN1"/>
<keyword evidence="1" id="KW-1133">Transmembrane helix</keyword>